<name>A0A126QMR2_9BACT</name>
<dbReference type="Proteomes" id="UP000055611">
    <property type="component" value="Chromosome"/>
</dbReference>
<evidence type="ECO:0000313" key="1">
    <source>
        <dbReference type="EMBL" id="AMK11211.1"/>
    </source>
</evidence>
<protein>
    <submittedName>
        <fullName evidence="2">Uncharacterized protein</fullName>
    </submittedName>
</protein>
<accession>A0A126QMR2</accession>
<reference evidence="2 4" key="2">
    <citation type="submission" date="2019-03" db="EMBL/GenBank/DDBJ databases">
        <title>Genomic Encyclopedia of Type Strains, Phase IV (KMG-IV): sequencing the most valuable type-strain genomes for metagenomic binning, comparative biology and taxonomic classification.</title>
        <authorList>
            <person name="Goeker M."/>
        </authorList>
    </citation>
    <scope>NUCLEOTIDE SEQUENCE [LARGE SCALE GENOMIC DNA]</scope>
    <source>
        <strain evidence="2 4">DSM 101483</strain>
    </source>
</reference>
<dbReference type="EMBL" id="SOBK01000001">
    <property type="protein sequence ID" value="TDT92237.1"/>
    <property type="molecule type" value="Genomic_DNA"/>
</dbReference>
<evidence type="ECO:0000313" key="4">
    <source>
        <dbReference type="Proteomes" id="UP000295506"/>
    </source>
</evidence>
<organism evidence="2 4">
    <name type="scientific">Pseudodesulfovibrio indicus</name>
    <dbReference type="NCBI Taxonomy" id="1716143"/>
    <lineage>
        <taxon>Bacteria</taxon>
        <taxon>Pseudomonadati</taxon>
        <taxon>Thermodesulfobacteriota</taxon>
        <taxon>Desulfovibrionia</taxon>
        <taxon>Desulfovibrionales</taxon>
        <taxon>Desulfovibrionaceae</taxon>
    </lineage>
</organism>
<proteinExistence type="predicted"/>
<sequence>MKLVYYWAPMKGDKPGPWETIMASQDVFELARQKGAAFLSTMAFEYEPVKDKEEPRRYGDLVIDFDCKDDPEQARKDCVKFVNHLFGHMVRPGELRYWITGSKGLHIIVPSYLLGGTEGDPLLPQIYARMVQFLIMRIWHGNPNSVDTSMYCMGKGKLLRMENVQRPNGMYKVPITWEELSTQSYAELIKLARQPRHIEVAPPSLRLSQSLARMYSWHQKMVHRPPTNGLLSPADFIMKCKFTRYCSENAETLEEPLWHAMLSVLKGLGDFGHWLSHELSSRHPEYDAAKTDAKIEKVLPNMSCEKIRQLYDCGCDCGVPFPGMIWAAGKGAEGVKPTEIERVSSLIEPFDFYPAEDGMTIYADIHVDDHRETYRVDSYEFRNLLGYRYYQETNKHLKAAAAQDLIHFITARGLFGGAEKRKVFTRIAHLDDAVYIDLCDDQWRAVEITADGWKIVTNPPVRFRRVKGMLPLPEPQKGGSVAEIRKLLNIEQRDALLIEAWLLGVLSPGPYPVLILEGEQGSAKSSTTRLLRMLLDPSVAPNRAAPRNEQDLVISANNSWIVTLDNLSGVSTWLSDALCRMATGGSFSARKLFTNDEEALFTIMRPIVLNGIDQVADRHDLADRSLRVTLPVIKPESRLTESELSLAFDAAAPKILGGLCYGVACALKNMQSVQVENPPRMADFTHWCVAAEEAMPWDAGEFLESYGSNQDESIERALESDYVANAIITLMSGVFDWEGTPSELLKALEGVVDERVTRLKLWPQVPAALGKRLTRCKGFLRSSGIKVNQQRGGGRLITITNEKVTPAVSSNVSISNGELFG</sequence>
<dbReference type="AlphaFoldDB" id="A0A126QMR2"/>
<gene>
    <name evidence="1" type="ORF">AWY79_08830</name>
    <name evidence="2" type="ORF">EDC59_101642</name>
</gene>
<dbReference type="RefSeq" id="WP_066802613.1">
    <property type="nucleotide sequence ID" value="NZ_CP014206.1"/>
</dbReference>
<evidence type="ECO:0000313" key="3">
    <source>
        <dbReference type="Proteomes" id="UP000055611"/>
    </source>
</evidence>
<dbReference type="KEGG" id="dej:AWY79_08830"/>
<dbReference type="OrthoDB" id="784829at2"/>
<dbReference type="Proteomes" id="UP000295506">
    <property type="component" value="Unassembled WGS sequence"/>
</dbReference>
<evidence type="ECO:0000313" key="2">
    <source>
        <dbReference type="EMBL" id="TDT92237.1"/>
    </source>
</evidence>
<keyword evidence="3" id="KW-1185">Reference proteome</keyword>
<reference evidence="1 3" key="1">
    <citation type="journal article" date="2016" name="Front. Microbiol.">
        <title>Genome Sequence of the Piezophilic, Mesophilic Sulfate-Reducing Bacterium Desulfovibrio indicus J2T.</title>
        <authorList>
            <person name="Cao J."/>
            <person name="Maignien L."/>
            <person name="Shao Z."/>
            <person name="Alain K."/>
            <person name="Jebbar M."/>
        </authorList>
    </citation>
    <scope>NUCLEOTIDE SEQUENCE [LARGE SCALE GENOMIC DNA]</scope>
    <source>
        <strain evidence="1 3">J2</strain>
    </source>
</reference>
<dbReference type="EMBL" id="CP014206">
    <property type="protein sequence ID" value="AMK11211.1"/>
    <property type="molecule type" value="Genomic_DNA"/>
</dbReference>